<dbReference type="InterPro" id="IPR000048">
    <property type="entry name" value="IQ_motif_EF-hand-BS"/>
</dbReference>
<organism evidence="4 5">
    <name type="scientific">Pocillopora meandrina</name>
    <dbReference type="NCBI Taxonomy" id="46732"/>
    <lineage>
        <taxon>Eukaryota</taxon>
        <taxon>Metazoa</taxon>
        <taxon>Cnidaria</taxon>
        <taxon>Anthozoa</taxon>
        <taxon>Hexacorallia</taxon>
        <taxon>Scleractinia</taxon>
        <taxon>Astrocoeniina</taxon>
        <taxon>Pocilloporidae</taxon>
        <taxon>Pocillopora</taxon>
    </lineage>
</organism>
<dbReference type="GO" id="GO:0009966">
    <property type="term" value="P:regulation of signal transduction"/>
    <property type="evidence" value="ECO:0007669"/>
    <property type="project" value="UniProtKB-ARBA"/>
</dbReference>
<dbReference type="EMBL" id="CALNXJ010000010">
    <property type="protein sequence ID" value="CAH3106301.1"/>
    <property type="molecule type" value="Genomic_DNA"/>
</dbReference>
<keyword evidence="5" id="KW-1185">Reference proteome</keyword>
<dbReference type="Proteomes" id="UP001159428">
    <property type="component" value="Unassembled WGS sequence"/>
</dbReference>
<dbReference type="SMART" id="SM00365">
    <property type="entry name" value="LRR_SD22"/>
    <property type="match status" value="5"/>
</dbReference>
<protein>
    <recommendedName>
        <fullName evidence="6">Leucine-rich repeat and IQ domain-containing protein 1</fullName>
    </recommendedName>
</protein>
<dbReference type="FunFam" id="1.20.5.190:FF:000084">
    <property type="entry name" value="Abnormal spindle microtubule assembly"/>
    <property type="match status" value="1"/>
</dbReference>
<dbReference type="InterPro" id="IPR001611">
    <property type="entry name" value="Leu-rich_rpt"/>
</dbReference>
<feature type="region of interest" description="Disordered" evidence="3">
    <location>
        <begin position="617"/>
        <end position="637"/>
    </location>
</feature>
<dbReference type="SUPFAM" id="SSF52058">
    <property type="entry name" value="L domain-like"/>
    <property type="match status" value="1"/>
</dbReference>
<dbReference type="InterPro" id="IPR003591">
    <property type="entry name" value="Leu-rich_rpt_typical-subtyp"/>
</dbReference>
<feature type="region of interest" description="Disordered" evidence="3">
    <location>
        <begin position="23"/>
        <end position="50"/>
    </location>
</feature>
<gene>
    <name evidence="4" type="ORF">PMEA_00001437</name>
</gene>
<feature type="compositionally biased region" description="Polar residues" evidence="3">
    <location>
        <begin position="1448"/>
        <end position="1469"/>
    </location>
</feature>
<dbReference type="Gene3D" id="1.20.5.190">
    <property type="match status" value="1"/>
</dbReference>
<feature type="compositionally biased region" description="Acidic residues" evidence="3">
    <location>
        <begin position="32"/>
        <end position="46"/>
    </location>
</feature>
<dbReference type="CDD" id="cd23767">
    <property type="entry name" value="IQCD"/>
    <property type="match status" value="1"/>
</dbReference>
<dbReference type="SMART" id="SM00015">
    <property type="entry name" value="IQ"/>
    <property type="match status" value="4"/>
</dbReference>
<feature type="region of interest" description="Disordered" evidence="3">
    <location>
        <begin position="1196"/>
        <end position="1216"/>
    </location>
</feature>
<evidence type="ECO:0000256" key="2">
    <source>
        <dbReference type="ARBA" id="ARBA00022737"/>
    </source>
</evidence>
<name>A0AAU9W930_9CNID</name>
<feature type="region of interest" description="Disordered" evidence="3">
    <location>
        <begin position="1396"/>
        <end position="1432"/>
    </location>
</feature>
<feature type="compositionally biased region" description="Basic and acidic residues" evidence="3">
    <location>
        <begin position="1031"/>
        <end position="1048"/>
    </location>
</feature>
<feature type="region of interest" description="Disordered" evidence="3">
    <location>
        <begin position="1448"/>
        <end position="1518"/>
    </location>
</feature>
<reference evidence="4 5" key="1">
    <citation type="submission" date="2022-05" db="EMBL/GenBank/DDBJ databases">
        <authorList>
            <consortium name="Genoscope - CEA"/>
            <person name="William W."/>
        </authorList>
    </citation>
    <scope>NUCLEOTIDE SEQUENCE [LARGE SCALE GENOMIC DNA]</scope>
</reference>
<dbReference type="InterPro" id="IPR050836">
    <property type="entry name" value="SDS22/Internalin_LRR"/>
</dbReference>
<feature type="region of interest" description="Disordered" evidence="3">
    <location>
        <begin position="168"/>
        <end position="205"/>
    </location>
</feature>
<comment type="caution">
    <text evidence="4">The sequence shown here is derived from an EMBL/GenBank/DDBJ whole genome shotgun (WGS) entry which is preliminary data.</text>
</comment>
<feature type="compositionally biased region" description="Basic and acidic residues" evidence="3">
    <location>
        <begin position="1396"/>
        <end position="1412"/>
    </location>
</feature>
<feature type="compositionally biased region" description="Polar residues" evidence="3">
    <location>
        <begin position="1415"/>
        <end position="1426"/>
    </location>
</feature>
<sequence>MTCILDDDEVDIEAEIQRELDALEDDSLHIEDVEDETSTLETDESQGENFPDSIQEYLLLLQSRTQNAEEEVKECEIILEKLPLGSSVKEDEALLSQRIKEELGDDYSENPLVIRDRVLSELEETELKEERERLARDNKNEEDNQFALDIVRPAIIEEIQALEENAKQKLRDLEEKQAKKDQERELWYKERRQQDEARRKREQEARYERQLQFEASQEKLRKEQEVLKAKLEAEAREEEKKLQKMEEQFQMEIRTIEEEKRKQSEALEETKKKEQEYQLRKREVAATKLQKFYKGFRTRKQFQPILEAKKLERIKKRNEELDSIERVERKLREEAEKKKLEDEQRRREEKENRLRQEEERRKQEAEENERKLKEEQRLREEKKKKMEEVEKRRIEEEERRKEEARKKKEEEEKQREAEEKQQRIEEGKKREEEEKRKREEIQKKIEEEKQRIAEENKRKEEERKKKEMEENMRKEEERKKREMEENMRKEEERKRREMEENMRKEDERKRREEEERLKEEHRRKVLEEELKTKEEKEKMERERIQGDEKLMQEAKGFSDQQKSETLYKEIPQEKREKLLEQANTSGQETKLSTRLALTKELEARRLQWVKEHTPWSTVSTSEGRTHPVAMKSRPRRALSAGKHLPALTEEQLLMSSPSNTSLHRVKCIALNELPSCSMQGLSQCPEVRSLSLQNCGLLVVEGLDKCKELQELHLQGNNIEAINIKDLPKLEDISLANNNLSSVHGLEGIGSIMSLDLSNNKITRIGDLASCRRLQKLLMDNNQLINTKGLSCLSRLQHLSLAHNHLARVNEIDNCLLLQTLNLRANNLLEPPRVVNSVLLRELRLDDNSISSLDALSTAWLPLLQILSVSQNSISRLAPLGNLITMKFLDISNNLISDTDSLLHGLQNCHRIRTLKAAENPVYEDPNCRALILEYLPNLLSLDDEITHQKSRVSAENQAVFLEMCQNQLHSQDNLKAKQEKELGEITDARNPESVVRRLRLKSQHNQERFELAVRHLLEHENFSSENASCVDKEEKTLDGDRNREGKAQLHHPQLHQPSARNEKEGKTKQSIDLLAQQHVAATKIQALWRGWHIRHLIDVNTTKWLAAVTIQSAWRGYLVRSQLKKQPKEPWDPKRNSAATIIQAHFRGQRVRRRLNEALRAAQFYDDEEEEEFDYDEEVDLTAFDFDENVLELGWTPSETPQLPSRGPVLKSPGKPIKTYLEKNSRAAFQPEPTAPKPRHAWRSVDSPITDVNQLPVGKATIDHDQMSMTSGLQSHLSHRAEELSSEWGFKSSETAELMMRRAKKMKYNPARRKKLLDPNKRLALFKKLEETNKLQEVKPPPTRRQPPNRVEYFAAREAMASHLNSTSPTTEKQNREKMTYSWVYRQAVVHEDEEKNIMADRKEYSPDNRAKKTSPQKNNRSSINLPHMDPVVLSGRTLPLISSPHFSQSLEQSSPEGLSPRRNSFSSEGHVRFPAIKTHSVPNLLARSSASGEQPLTTEKSNSAGARINRESKNKR</sequence>
<dbReference type="SMART" id="SM00369">
    <property type="entry name" value="LRR_TYP"/>
    <property type="match status" value="4"/>
</dbReference>
<dbReference type="InterPro" id="IPR027417">
    <property type="entry name" value="P-loop_NTPase"/>
</dbReference>
<dbReference type="PANTHER" id="PTHR46652">
    <property type="entry name" value="LEUCINE-RICH REPEAT AND IQ DOMAIN-CONTAINING PROTEIN 1-RELATED"/>
    <property type="match status" value="1"/>
</dbReference>
<dbReference type="PROSITE" id="PS51450">
    <property type="entry name" value="LRR"/>
    <property type="match status" value="5"/>
</dbReference>
<keyword evidence="1" id="KW-0433">Leucine-rich repeat</keyword>
<evidence type="ECO:0000256" key="1">
    <source>
        <dbReference type="ARBA" id="ARBA00022614"/>
    </source>
</evidence>
<feature type="compositionally biased region" description="Polar residues" evidence="3">
    <location>
        <begin position="1488"/>
        <end position="1506"/>
    </location>
</feature>
<evidence type="ECO:0000313" key="5">
    <source>
        <dbReference type="Proteomes" id="UP001159428"/>
    </source>
</evidence>
<dbReference type="PANTHER" id="PTHR46652:SF7">
    <property type="entry name" value="LEUCINE-RICH REPEAT AND IQ DOMAIN-CONTAINING PROTEIN 1"/>
    <property type="match status" value="1"/>
</dbReference>
<evidence type="ECO:0000313" key="4">
    <source>
        <dbReference type="EMBL" id="CAH3106301.1"/>
    </source>
</evidence>
<accession>A0AAU9W930</accession>
<dbReference type="InterPro" id="IPR032675">
    <property type="entry name" value="LRR_dom_sf"/>
</dbReference>
<dbReference type="SUPFAM" id="SSF52540">
    <property type="entry name" value="P-loop containing nucleoside triphosphate hydrolases"/>
    <property type="match status" value="1"/>
</dbReference>
<dbReference type="PROSITE" id="PS50096">
    <property type="entry name" value="IQ"/>
    <property type="match status" value="4"/>
</dbReference>
<evidence type="ECO:0008006" key="6">
    <source>
        <dbReference type="Google" id="ProtNLM"/>
    </source>
</evidence>
<proteinExistence type="predicted"/>
<keyword evidence="2" id="KW-0677">Repeat</keyword>
<dbReference type="Gene3D" id="3.80.10.10">
    <property type="entry name" value="Ribonuclease Inhibitor"/>
    <property type="match status" value="2"/>
</dbReference>
<feature type="region of interest" description="Disordered" evidence="3">
    <location>
        <begin position="1025"/>
        <end position="1069"/>
    </location>
</feature>
<dbReference type="Pfam" id="PF00612">
    <property type="entry name" value="IQ"/>
    <property type="match status" value="4"/>
</dbReference>
<feature type="region of interest" description="Disordered" evidence="3">
    <location>
        <begin position="336"/>
        <end position="562"/>
    </location>
</feature>
<feature type="compositionally biased region" description="Basic and acidic residues" evidence="3">
    <location>
        <begin position="336"/>
        <end position="552"/>
    </location>
</feature>
<evidence type="ECO:0000256" key="3">
    <source>
        <dbReference type="SAM" id="MobiDB-lite"/>
    </source>
</evidence>